<reference evidence="3 4" key="1">
    <citation type="submission" date="2012-08" db="EMBL/GenBank/DDBJ databases">
        <title>The genome of cave-isolated P. fluorescens strain R124 demonstrates phenotypic adaptation to the mineral environment.</title>
        <authorList>
            <person name="Barton M.D."/>
            <person name="Petronio M."/>
            <person name="Giarrizzo J.G."/>
            <person name="Bowling B.V."/>
            <person name="Barton H.A."/>
        </authorList>
    </citation>
    <scope>NUCLEOTIDE SEQUENCE [LARGE SCALE GENOMIC DNA]</scope>
    <source>
        <strain evidence="3 4">R124</strain>
    </source>
</reference>
<evidence type="ECO:0000313" key="3">
    <source>
        <dbReference type="EMBL" id="EJZ58892.1"/>
    </source>
</evidence>
<dbReference type="Pfam" id="PF08238">
    <property type="entry name" value="Sel1"/>
    <property type="match status" value="3"/>
</dbReference>
<dbReference type="PANTHER" id="PTHR11102">
    <property type="entry name" value="SEL-1-LIKE PROTEIN"/>
    <property type="match status" value="1"/>
</dbReference>
<dbReference type="SUPFAM" id="SSF81901">
    <property type="entry name" value="HCP-like"/>
    <property type="match status" value="1"/>
</dbReference>
<dbReference type="OrthoDB" id="7004563at2"/>
<evidence type="ECO:0000256" key="2">
    <source>
        <dbReference type="SAM" id="SignalP"/>
    </source>
</evidence>
<organism evidence="3 4">
    <name type="scientific">Pseudomonas fluorescens R124</name>
    <dbReference type="NCBI Taxonomy" id="743713"/>
    <lineage>
        <taxon>Bacteria</taxon>
        <taxon>Pseudomonadati</taxon>
        <taxon>Pseudomonadota</taxon>
        <taxon>Gammaproteobacteria</taxon>
        <taxon>Pseudomonadales</taxon>
        <taxon>Pseudomonadaceae</taxon>
        <taxon>Pseudomonas</taxon>
    </lineage>
</organism>
<feature type="compositionally biased region" description="Basic and acidic residues" evidence="1">
    <location>
        <begin position="298"/>
        <end position="308"/>
    </location>
</feature>
<dbReference type="InterPro" id="IPR011990">
    <property type="entry name" value="TPR-like_helical_dom_sf"/>
</dbReference>
<dbReference type="EMBL" id="CM001561">
    <property type="protein sequence ID" value="EJZ58892.1"/>
    <property type="molecule type" value="Genomic_DNA"/>
</dbReference>
<dbReference type="Gene3D" id="1.25.40.10">
    <property type="entry name" value="Tetratricopeptide repeat domain"/>
    <property type="match status" value="1"/>
</dbReference>
<gene>
    <name evidence="3" type="ORF">I1A_003223</name>
</gene>
<dbReference type="InterPro" id="IPR006597">
    <property type="entry name" value="Sel1-like"/>
</dbReference>
<dbReference type="InterPro" id="IPR050767">
    <property type="entry name" value="Sel1_AlgK"/>
</dbReference>
<proteinExistence type="predicted"/>
<accession>A0A7U9GU05</accession>
<dbReference type="AlphaFoldDB" id="A0A7U9GU05"/>
<feature type="chain" id="PRO_5030606869" description="Sel1 repeat family protein" evidence="2">
    <location>
        <begin position="23"/>
        <end position="308"/>
    </location>
</feature>
<evidence type="ECO:0008006" key="5">
    <source>
        <dbReference type="Google" id="ProtNLM"/>
    </source>
</evidence>
<dbReference type="Proteomes" id="UP000006045">
    <property type="component" value="Chromosome"/>
</dbReference>
<dbReference type="SMART" id="SM00671">
    <property type="entry name" value="SEL1"/>
    <property type="match status" value="3"/>
</dbReference>
<keyword evidence="2" id="KW-0732">Signal</keyword>
<evidence type="ECO:0000313" key="4">
    <source>
        <dbReference type="Proteomes" id="UP000006045"/>
    </source>
</evidence>
<feature type="signal peptide" evidence="2">
    <location>
        <begin position="1"/>
        <end position="22"/>
    </location>
</feature>
<dbReference type="PROSITE" id="PS51257">
    <property type="entry name" value="PROKAR_LIPOPROTEIN"/>
    <property type="match status" value="1"/>
</dbReference>
<dbReference type="PANTHER" id="PTHR11102:SF160">
    <property type="entry name" value="ERAD-ASSOCIATED E3 UBIQUITIN-PROTEIN LIGASE COMPONENT HRD3"/>
    <property type="match status" value="1"/>
</dbReference>
<sequence>MNKVVALLALTALIAGCKTNSAYTQVADFPALRCFAYWDDKAITSLEVSYIRDLSQSGNLPCTIMLGDLYEKGRGVPQDISKAKALYQAVADKDASAYGQLGRMAEEGIGGPVNDTDARQFYQLAVSKPEQQRSEAKLAKYMEDGRGGPQDLQGALTHYFNATQYLGDDSWQGIERLRAKGLPLTIEQQQRYNNLFVSSVQSGLKKRITAIEKSLENNVNPTSASKPVQVQLEYTPGASAPVVSIRQSSGDTALDQRVMQGFSDYRFPGDPIMPSGQKSYQAIPVVRTDGKSPMQRFNESRKTEPSPE</sequence>
<feature type="region of interest" description="Disordered" evidence="1">
    <location>
        <begin position="273"/>
        <end position="308"/>
    </location>
</feature>
<protein>
    <recommendedName>
        <fullName evidence="5">Sel1 repeat family protein</fullName>
    </recommendedName>
</protein>
<name>A0A7U9GU05_PSEFL</name>
<evidence type="ECO:0000256" key="1">
    <source>
        <dbReference type="SAM" id="MobiDB-lite"/>
    </source>
</evidence>